<dbReference type="SUPFAM" id="SSF69754">
    <property type="entry name" value="Ribosome binding protein Y (YfiA homologue)"/>
    <property type="match status" value="1"/>
</dbReference>
<reference evidence="2" key="1">
    <citation type="submission" date="2020-05" db="EMBL/GenBank/DDBJ databases">
        <title>High-Quality Genomes of Partial-Nitritation/Anammox System by Hierarchical Clustering Based Hybrid Assembly.</title>
        <authorList>
            <person name="Liu L."/>
            <person name="Wang Y."/>
            <person name="Che Y."/>
            <person name="Chen Y."/>
            <person name="Xia Y."/>
            <person name="Luo R."/>
            <person name="Cheng S.H."/>
            <person name="Zheng C."/>
            <person name="Zhang T."/>
        </authorList>
    </citation>
    <scope>NUCLEOTIDE SEQUENCE</scope>
    <source>
        <strain evidence="2">H1_PAT1</strain>
    </source>
</reference>
<dbReference type="InterPro" id="IPR003489">
    <property type="entry name" value="RHF/RaiA"/>
</dbReference>
<dbReference type="PANTHER" id="PTHR33231:SF1">
    <property type="entry name" value="30S RIBOSOMAL PROTEIN"/>
    <property type="match status" value="1"/>
</dbReference>
<evidence type="ECO:0000313" key="2">
    <source>
        <dbReference type="EMBL" id="MBE7525609.1"/>
    </source>
</evidence>
<dbReference type="EMBL" id="JABTTY010000001">
    <property type="protein sequence ID" value="MBE7525609.1"/>
    <property type="molecule type" value="Genomic_DNA"/>
</dbReference>
<dbReference type="GO" id="GO:0045900">
    <property type="term" value="P:negative regulation of translational elongation"/>
    <property type="evidence" value="ECO:0007669"/>
    <property type="project" value="TreeGrafter"/>
</dbReference>
<dbReference type="AlphaFoldDB" id="A0A928Y6Y9"/>
<sequence length="100" mass="11969">MYINIQPKSMELTDAVKSYCEEKFHMLEKYYDHIEEINCELGMTSRKHNKGSIYTCTGHLFVPGKDFYVEKQEEDLYKAIDKVKDHLQEMLVDWKEKKRG</sequence>
<dbReference type="Pfam" id="PF02482">
    <property type="entry name" value="Ribosomal_S30AE"/>
    <property type="match status" value="1"/>
</dbReference>
<dbReference type="Gene3D" id="3.30.160.100">
    <property type="entry name" value="Ribosome hibernation promotion factor-like"/>
    <property type="match status" value="1"/>
</dbReference>
<dbReference type="GO" id="GO:0043024">
    <property type="term" value="F:ribosomal small subunit binding"/>
    <property type="evidence" value="ECO:0007669"/>
    <property type="project" value="TreeGrafter"/>
</dbReference>
<dbReference type="InterPro" id="IPR036567">
    <property type="entry name" value="RHF-like"/>
</dbReference>
<evidence type="ECO:0000313" key="3">
    <source>
        <dbReference type="Proteomes" id="UP000710385"/>
    </source>
</evidence>
<keyword evidence="1" id="KW-0810">Translation regulation</keyword>
<dbReference type="Proteomes" id="UP000710385">
    <property type="component" value="Unassembled WGS sequence"/>
</dbReference>
<evidence type="ECO:0000256" key="1">
    <source>
        <dbReference type="ARBA" id="ARBA00022845"/>
    </source>
</evidence>
<dbReference type="CDD" id="cd00552">
    <property type="entry name" value="RaiA"/>
    <property type="match status" value="1"/>
</dbReference>
<organism evidence="2 3">
    <name type="scientific">candidate division WWE3 bacterium</name>
    <dbReference type="NCBI Taxonomy" id="2053526"/>
    <lineage>
        <taxon>Bacteria</taxon>
        <taxon>Katanobacteria</taxon>
    </lineage>
</organism>
<name>A0A928Y6Y9_UNCKA</name>
<accession>A0A928Y6Y9</accession>
<dbReference type="GO" id="GO:0022627">
    <property type="term" value="C:cytosolic small ribosomal subunit"/>
    <property type="evidence" value="ECO:0007669"/>
    <property type="project" value="TreeGrafter"/>
</dbReference>
<comment type="caution">
    <text evidence="2">The sequence shown here is derived from an EMBL/GenBank/DDBJ whole genome shotgun (WGS) entry which is preliminary data.</text>
</comment>
<gene>
    <name evidence="2" type="primary">raiA</name>
    <name evidence="2" type="ORF">HS096_04470</name>
</gene>
<protein>
    <submittedName>
        <fullName evidence="2">Ribosome-associated translation inhibitor RaiA</fullName>
    </submittedName>
</protein>
<dbReference type="NCBIfam" id="TIGR00741">
    <property type="entry name" value="yfiA"/>
    <property type="match status" value="1"/>
</dbReference>
<dbReference type="PANTHER" id="PTHR33231">
    <property type="entry name" value="30S RIBOSOMAL PROTEIN"/>
    <property type="match status" value="1"/>
</dbReference>
<proteinExistence type="predicted"/>
<dbReference type="InterPro" id="IPR050574">
    <property type="entry name" value="HPF/YfiA_ribosome-assoc"/>
</dbReference>